<evidence type="ECO:0000256" key="5">
    <source>
        <dbReference type="ARBA" id="ARBA00023139"/>
    </source>
</evidence>
<organism evidence="8 9">
    <name type="scientific">Lysinibacillus xylanilyticus</name>
    <dbReference type="NCBI Taxonomy" id="582475"/>
    <lineage>
        <taxon>Bacteria</taxon>
        <taxon>Bacillati</taxon>
        <taxon>Bacillota</taxon>
        <taxon>Bacilli</taxon>
        <taxon>Bacillales</taxon>
        <taxon>Bacillaceae</taxon>
        <taxon>Lysinibacillus</taxon>
    </lineage>
</organism>
<accession>A0A0K9FI45</accession>
<dbReference type="PANTHER" id="PTHR30429">
    <property type="entry name" value="D-METHIONINE-BINDING LIPOPROTEIN METQ"/>
    <property type="match status" value="1"/>
</dbReference>
<dbReference type="PATRIC" id="fig|582475.4.peg.3959"/>
<dbReference type="Pfam" id="PF03180">
    <property type="entry name" value="Lipoprotein_9"/>
    <property type="match status" value="1"/>
</dbReference>
<dbReference type="GO" id="GO:0016020">
    <property type="term" value="C:membrane"/>
    <property type="evidence" value="ECO:0007669"/>
    <property type="project" value="UniProtKB-SubCell"/>
</dbReference>
<dbReference type="PANTHER" id="PTHR30429:SF0">
    <property type="entry name" value="METHIONINE-BINDING LIPOPROTEIN METQ"/>
    <property type="match status" value="1"/>
</dbReference>
<dbReference type="Proteomes" id="UP000037326">
    <property type="component" value="Unassembled WGS sequence"/>
</dbReference>
<evidence type="ECO:0000256" key="4">
    <source>
        <dbReference type="ARBA" id="ARBA00023136"/>
    </source>
</evidence>
<dbReference type="RefSeq" id="WP_049663210.1">
    <property type="nucleotide sequence ID" value="NZ_LFXJ01000002.1"/>
</dbReference>
<dbReference type="OrthoDB" id="9812878at2"/>
<reference evidence="9" key="1">
    <citation type="submission" date="2015-07" db="EMBL/GenBank/DDBJ databases">
        <authorList>
            <consortium name="Consortium for Microbial Forensics and Genomics (microFORGE)"/>
            <person name="Knight B.M."/>
            <person name="Roberts D.P."/>
            <person name="Lin D."/>
            <person name="Hari K."/>
            <person name="Fletcher J."/>
            <person name="Melcher U."/>
            <person name="Blagden T."/>
            <person name="Winegar R.A."/>
        </authorList>
    </citation>
    <scope>NUCLEOTIDE SEQUENCE [LARGE SCALE GENOMIC DNA]</scope>
    <source>
        <strain evidence="9">DSM 23493</strain>
    </source>
</reference>
<proteinExistence type="inferred from homology"/>
<comment type="caution">
    <text evidence="8">The sequence shown here is derived from an EMBL/GenBank/DDBJ whole genome shotgun (WGS) entry which is preliminary data.</text>
</comment>
<protein>
    <submittedName>
        <fullName evidence="8">Methionine ABC transporter ATPase</fullName>
    </submittedName>
</protein>
<comment type="similarity">
    <text evidence="2">Belongs to the NlpA lipoprotein family.</text>
</comment>
<dbReference type="AlphaFoldDB" id="A0A0K9FI45"/>
<dbReference type="Gene3D" id="3.40.190.10">
    <property type="entry name" value="Periplasmic binding protein-like II"/>
    <property type="match status" value="2"/>
</dbReference>
<sequence>MKQLLFLLSTMLLILVLAACDSNGAAQETSNKTIKIGFTPGPYSDQFQYGIAPILKEKGYTIETINFSNIIQPNIALGDGSIDANIFQHTAYLENFKKEKHLDLTEILKVPTAPMGIYSDRFDSIDSLEKNKEYTVAIPNDPANIARALRILDDLGWIELKEDYSPIAVSKQDITKYVYTIEFVEMEQAHLPRSLSDVDFALVNGNFILSSGRKLSSNLALEDPPFEYQNLLAVRTEDKDKKFVKDLIEAYHSADFQKFIESNKDYEGFHRPDYFKD</sequence>
<keyword evidence="5" id="KW-0564">Palmitate</keyword>
<gene>
    <name evidence="8" type="ORF">ACZ11_02000</name>
</gene>
<dbReference type="InterPro" id="IPR004872">
    <property type="entry name" value="Lipoprotein_NlpA"/>
</dbReference>
<evidence type="ECO:0000256" key="6">
    <source>
        <dbReference type="ARBA" id="ARBA00023288"/>
    </source>
</evidence>
<dbReference type="GeneID" id="96597090"/>
<dbReference type="SUPFAM" id="SSF53850">
    <property type="entry name" value="Periplasmic binding protein-like II"/>
    <property type="match status" value="1"/>
</dbReference>
<keyword evidence="4" id="KW-0472">Membrane</keyword>
<dbReference type="PROSITE" id="PS51257">
    <property type="entry name" value="PROKAR_LIPOPROTEIN"/>
    <property type="match status" value="1"/>
</dbReference>
<comment type="subcellular location">
    <subcellularLocation>
        <location evidence="1">Membrane</location>
        <topology evidence="1">Lipid-anchor</topology>
    </subcellularLocation>
</comment>
<feature type="signal peptide" evidence="7">
    <location>
        <begin position="1"/>
        <end position="18"/>
    </location>
</feature>
<name>A0A0K9FI45_9BACI</name>
<evidence type="ECO:0000256" key="3">
    <source>
        <dbReference type="ARBA" id="ARBA00022729"/>
    </source>
</evidence>
<dbReference type="EMBL" id="LFXJ01000002">
    <property type="protein sequence ID" value="KMY33872.1"/>
    <property type="molecule type" value="Genomic_DNA"/>
</dbReference>
<evidence type="ECO:0000256" key="2">
    <source>
        <dbReference type="ARBA" id="ARBA00008973"/>
    </source>
</evidence>
<evidence type="ECO:0000313" key="9">
    <source>
        <dbReference type="Proteomes" id="UP000037326"/>
    </source>
</evidence>
<evidence type="ECO:0000313" key="8">
    <source>
        <dbReference type="EMBL" id="KMY33872.1"/>
    </source>
</evidence>
<keyword evidence="6" id="KW-0449">Lipoprotein</keyword>
<keyword evidence="3 7" id="KW-0732">Signal</keyword>
<evidence type="ECO:0000256" key="1">
    <source>
        <dbReference type="ARBA" id="ARBA00004635"/>
    </source>
</evidence>
<evidence type="ECO:0000256" key="7">
    <source>
        <dbReference type="SAM" id="SignalP"/>
    </source>
</evidence>
<feature type="chain" id="PRO_5039090968" evidence="7">
    <location>
        <begin position="19"/>
        <end position="277"/>
    </location>
</feature>